<reference evidence="2" key="1">
    <citation type="submission" date="2018-08" db="EMBL/GenBank/DDBJ databases">
        <authorList>
            <person name="Rossello M."/>
        </authorList>
    </citation>
    <scope>NUCLEOTIDE SEQUENCE [LARGE SCALE GENOMIC DNA]</scope>
    <source>
        <strain evidence="2">cv. Chinese Spring</strain>
    </source>
</reference>
<proteinExistence type="predicted"/>
<keyword evidence="1" id="KW-0472">Membrane</keyword>
<evidence type="ECO:0000256" key="1">
    <source>
        <dbReference type="SAM" id="Phobius"/>
    </source>
</evidence>
<dbReference type="PANTHER" id="PTHR48124">
    <property type="entry name" value="GRF-TYPE DOMAIN-CONTAINING PROTEIN"/>
    <property type="match status" value="1"/>
</dbReference>
<dbReference type="Gramene" id="TraesCLE_scaffold_129290_01G000100.1">
    <property type="protein sequence ID" value="TraesCLE_scaffold_129290_01G000100.1"/>
    <property type="gene ID" value="TraesCLE_scaffold_129290_01G000100"/>
</dbReference>
<accession>A0A3B5Z684</accession>
<dbReference type="PANTHER" id="PTHR48124:SF1">
    <property type="entry name" value="ZINC FINGER GRF-TYPE DOMAIN-CONTAINING PROTEIN"/>
    <property type="match status" value="1"/>
</dbReference>
<protein>
    <submittedName>
        <fullName evidence="2">Uncharacterized protein</fullName>
    </submittedName>
</protein>
<dbReference type="Gramene" id="TraesCAD_scaffold_216647_01G000100.1">
    <property type="protein sequence ID" value="TraesCAD_scaffold_216647_01G000100.1"/>
    <property type="gene ID" value="TraesCAD_scaffold_216647_01G000100"/>
</dbReference>
<dbReference type="Proteomes" id="UP000019116">
    <property type="component" value="Chromosome 1B"/>
</dbReference>
<name>A0A3B5Z684_WHEAT</name>
<evidence type="ECO:0000313" key="2">
    <source>
        <dbReference type="EnsemblPlants" id="TraesCS1B02G457100.1"/>
    </source>
</evidence>
<reference evidence="2" key="2">
    <citation type="submission" date="2018-10" db="UniProtKB">
        <authorList>
            <consortium name="EnsemblPlants"/>
        </authorList>
    </citation>
    <scope>IDENTIFICATION</scope>
</reference>
<dbReference type="Gramene" id="TraesCS1B02G457100.1">
    <property type="protein sequence ID" value="TraesCS1B02G457100.1"/>
    <property type="gene ID" value="TraesCS1B02G457100"/>
</dbReference>
<evidence type="ECO:0000313" key="3">
    <source>
        <dbReference type="Proteomes" id="UP000019116"/>
    </source>
</evidence>
<dbReference type="Gramene" id="TraesCS1B03G1224200.1">
    <property type="protein sequence ID" value="TraesCS1B03G1224200.1.CDS"/>
    <property type="gene ID" value="TraesCS1B03G1224200"/>
</dbReference>
<keyword evidence="1" id="KW-1133">Transmembrane helix</keyword>
<dbReference type="Gramene" id="TraesPARA_EIv1.0_0220600.1">
    <property type="protein sequence ID" value="TraesPARA_EIv1.0_0220600.1.CDS"/>
    <property type="gene ID" value="TraesPARA_EIv1.0_0220600"/>
</dbReference>
<feature type="transmembrane region" description="Helical" evidence="1">
    <location>
        <begin position="135"/>
        <end position="153"/>
    </location>
</feature>
<keyword evidence="1" id="KW-0812">Transmembrane</keyword>
<dbReference type="EnsemblPlants" id="TraesCS1B02G457100.1">
    <property type="protein sequence ID" value="TraesCS1B02G457100.1"/>
    <property type="gene ID" value="TraesCS1B02G457100"/>
</dbReference>
<dbReference type="AlphaFoldDB" id="A0A3B5Z684"/>
<keyword evidence="3" id="KW-1185">Reference proteome</keyword>
<sequence length="172" mass="19780">MSSASSRTTSLMQSRARVDMPVFVCPWCRASVDRRVSHAPRNHNRPFYVCSENGVTCFFLCVDALAKTLINELQEEHGEWLRMMPQTAVAAGRAPEEEMEGEARTDRELAVEHRMLKKKVRKLEDQALPIPICKYFWAFVGMVIALVVMLKMYGKASIMEEFVILKLYEKFT</sequence>
<organism evidence="2">
    <name type="scientific">Triticum aestivum</name>
    <name type="common">Wheat</name>
    <dbReference type="NCBI Taxonomy" id="4565"/>
    <lineage>
        <taxon>Eukaryota</taxon>
        <taxon>Viridiplantae</taxon>
        <taxon>Streptophyta</taxon>
        <taxon>Embryophyta</taxon>
        <taxon>Tracheophyta</taxon>
        <taxon>Spermatophyta</taxon>
        <taxon>Magnoliopsida</taxon>
        <taxon>Liliopsida</taxon>
        <taxon>Poales</taxon>
        <taxon>Poaceae</taxon>
        <taxon>BOP clade</taxon>
        <taxon>Pooideae</taxon>
        <taxon>Triticodae</taxon>
        <taxon>Triticeae</taxon>
        <taxon>Triticinae</taxon>
        <taxon>Triticum</taxon>
    </lineage>
</organism>
<dbReference type="OrthoDB" id="666655at2759"/>